<evidence type="ECO:0000313" key="2">
    <source>
        <dbReference type="Proteomes" id="UP000321533"/>
    </source>
</evidence>
<accession>A0A5B8V482</accession>
<gene>
    <name evidence="1" type="ORF">FRZ67_01205</name>
</gene>
<dbReference type="Proteomes" id="UP000321533">
    <property type="component" value="Chromosome"/>
</dbReference>
<name>A0A5B8V482_9BACT</name>
<sequence length="212" mass="22235">MGTINKGILGGFSGTVGTVIGGSWKGIDYMRSQPSRKSGTTSQPQLEQQAKFSLIVKFLQSMTGLVMVTFHNYAVKMTGFNSALSYNIKNVITGTYPSYAIDYTKVLVSRGDLPNAGGPAAVAGTAGNINFTWTDNSGMGKAAATDNAVLVAYSSTMNLTIYDLEAATRNAAAATLNAATFSGETVEVYIGFMSEDGREVASSIYLGQVTVA</sequence>
<dbReference type="AlphaFoldDB" id="A0A5B8V482"/>
<evidence type="ECO:0000313" key="1">
    <source>
        <dbReference type="EMBL" id="QEC65989.1"/>
    </source>
</evidence>
<dbReference type="EMBL" id="CP042435">
    <property type="protein sequence ID" value="QEC65989.1"/>
    <property type="molecule type" value="Genomic_DNA"/>
</dbReference>
<dbReference type="RefSeq" id="WP_147187789.1">
    <property type="nucleotide sequence ID" value="NZ_CP042435.1"/>
</dbReference>
<reference evidence="1 2" key="1">
    <citation type="journal article" date="2016" name="Int. J. Syst. Evol. Microbiol.">
        <title>Panacibacter ginsenosidivorans gen. nov., sp. nov., with ginsenoside converting activity isolated from soil of a ginseng field.</title>
        <authorList>
            <person name="Siddiqi M.Z."/>
            <person name="Muhammad Shafi S."/>
            <person name="Choi K.D."/>
            <person name="Im W.T."/>
        </authorList>
    </citation>
    <scope>NUCLEOTIDE SEQUENCE [LARGE SCALE GENOMIC DNA]</scope>
    <source>
        <strain evidence="1 2">Gsoil1550</strain>
    </source>
</reference>
<dbReference type="InterPro" id="IPR046233">
    <property type="entry name" value="DUF6266"/>
</dbReference>
<keyword evidence="2" id="KW-1185">Reference proteome</keyword>
<organism evidence="1 2">
    <name type="scientific">Panacibacter ginsenosidivorans</name>
    <dbReference type="NCBI Taxonomy" id="1813871"/>
    <lineage>
        <taxon>Bacteria</taxon>
        <taxon>Pseudomonadati</taxon>
        <taxon>Bacteroidota</taxon>
        <taxon>Chitinophagia</taxon>
        <taxon>Chitinophagales</taxon>
        <taxon>Chitinophagaceae</taxon>
        <taxon>Panacibacter</taxon>
    </lineage>
</organism>
<protein>
    <submittedName>
        <fullName evidence="1">Uncharacterized protein</fullName>
    </submittedName>
</protein>
<proteinExistence type="predicted"/>
<dbReference type="Pfam" id="PF19781">
    <property type="entry name" value="DUF6266"/>
    <property type="match status" value="1"/>
</dbReference>
<dbReference type="KEGG" id="pgin:FRZ67_01205"/>
<dbReference type="OrthoDB" id="656016at2"/>